<evidence type="ECO:0000313" key="4">
    <source>
        <dbReference type="EMBL" id="PKC58046.1"/>
    </source>
</evidence>
<dbReference type="Proteomes" id="UP000684084">
    <property type="component" value="Unassembled WGS sequence"/>
</dbReference>
<dbReference type="CDD" id="cd05162">
    <property type="entry name" value="PWWP"/>
    <property type="match status" value="1"/>
</dbReference>
<organism evidence="4 5">
    <name type="scientific">Rhizophagus irregularis</name>
    <dbReference type="NCBI Taxonomy" id="588596"/>
    <lineage>
        <taxon>Eukaryota</taxon>
        <taxon>Fungi</taxon>
        <taxon>Fungi incertae sedis</taxon>
        <taxon>Mucoromycota</taxon>
        <taxon>Glomeromycotina</taxon>
        <taxon>Glomeromycetes</taxon>
        <taxon>Glomerales</taxon>
        <taxon>Glomeraceae</taxon>
        <taxon>Rhizophagus</taxon>
    </lineage>
</organism>
<feature type="compositionally biased region" description="Acidic residues" evidence="1">
    <location>
        <begin position="647"/>
        <end position="660"/>
    </location>
</feature>
<feature type="region of interest" description="Disordered" evidence="1">
    <location>
        <begin position="123"/>
        <end position="184"/>
    </location>
</feature>
<dbReference type="Pfam" id="PF00855">
    <property type="entry name" value="PWWP"/>
    <property type="match status" value="1"/>
</dbReference>
<feature type="compositionally biased region" description="Low complexity" evidence="1">
    <location>
        <begin position="393"/>
        <end position="408"/>
    </location>
</feature>
<dbReference type="Proteomes" id="UP000232688">
    <property type="component" value="Unassembled WGS sequence"/>
</dbReference>
<feature type="compositionally biased region" description="Basic residues" evidence="1">
    <location>
        <begin position="60"/>
        <end position="75"/>
    </location>
</feature>
<dbReference type="SUPFAM" id="SSF63748">
    <property type="entry name" value="Tudor/PWWP/MBT"/>
    <property type="match status" value="1"/>
</dbReference>
<reference evidence="3" key="3">
    <citation type="submission" date="2020-05" db="EMBL/GenBank/DDBJ databases">
        <authorList>
            <person name="Rincon C."/>
            <person name="Sanders R I."/>
            <person name="Robbins C."/>
            <person name="Chaturvedi A."/>
        </authorList>
    </citation>
    <scope>NUCLEOTIDE SEQUENCE</scope>
    <source>
        <strain evidence="3">CHB12</strain>
    </source>
</reference>
<feature type="region of interest" description="Disordered" evidence="1">
    <location>
        <begin position="631"/>
        <end position="718"/>
    </location>
</feature>
<feature type="compositionally biased region" description="Acidic residues" evidence="1">
    <location>
        <begin position="679"/>
        <end position="693"/>
    </location>
</feature>
<dbReference type="AlphaFoldDB" id="A0A2N0R417"/>
<dbReference type="VEuPathDB" id="FungiDB:RhiirFUN_001166"/>
<feature type="region of interest" description="Disordered" evidence="1">
    <location>
        <begin position="355"/>
        <end position="523"/>
    </location>
</feature>
<dbReference type="VEuPathDB" id="FungiDB:RhiirFUN_001167"/>
<feature type="compositionally biased region" description="Basic and acidic residues" evidence="1">
    <location>
        <begin position="485"/>
        <end position="496"/>
    </location>
</feature>
<gene>
    <name evidence="3" type="ORF">CHRIB12_LOCUS471</name>
    <name evidence="4" type="ORF">RhiirA1_541303</name>
</gene>
<evidence type="ECO:0000313" key="3">
    <source>
        <dbReference type="EMBL" id="CAB5296047.1"/>
    </source>
</evidence>
<protein>
    <recommendedName>
        <fullName evidence="2">PWWP domain-containing protein</fullName>
    </recommendedName>
</protein>
<feature type="compositionally biased region" description="Basic and acidic residues" evidence="1">
    <location>
        <begin position="139"/>
        <end position="177"/>
    </location>
</feature>
<feature type="compositionally biased region" description="Polar residues" evidence="1">
    <location>
        <begin position="409"/>
        <end position="419"/>
    </location>
</feature>
<reference evidence="4 5" key="2">
    <citation type="submission" date="2017-10" db="EMBL/GenBank/DDBJ databases">
        <title>Genome analyses suggest a sexual origin of heterokaryosis in a supposedly ancient asexual fungus.</title>
        <authorList>
            <person name="Corradi N."/>
            <person name="Sedzielewska K."/>
            <person name="Noel J."/>
            <person name="Charron P."/>
            <person name="Farinelli L."/>
            <person name="Marton T."/>
            <person name="Kruger M."/>
            <person name="Pelin A."/>
            <person name="Brachmann A."/>
            <person name="Corradi N."/>
        </authorList>
    </citation>
    <scope>NUCLEOTIDE SEQUENCE [LARGE SCALE GENOMIC DNA]</scope>
    <source>
        <strain evidence="4 5">A1</strain>
    </source>
</reference>
<feature type="domain" description="PWWP" evidence="2">
    <location>
        <begin position="250"/>
        <end position="313"/>
    </location>
</feature>
<proteinExistence type="predicted"/>
<dbReference type="EMBL" id="CAGKOT010000001">
    <property type="protein sequence ID" value="CAB5296047.1"/>
    <property type="molecule type" value="Genomic_DNA"/>
</dbReference>
<comment type="caution">
    <text evidence="4">The sequence shown here is derived from an EMBL/GenBank/DDBJ whole genome shotgun (WGS) entry which is preliminary data.</text>
</comment>
<feature type="region of interest" description="Disordered" evidence="1">
    <location>
        <begin position="207"/>
        <end position="228"/>
    </location>
</feature>
<name>A0A2N0R417_9GLOM</name>
<dbReference type="Gene3D" id="2.30.30.140">
    <property type="match status" value="1"/>
</dbReference>
<evidence type="ECO:0000256" key="1">
    <source>
        <dbReference type="SAM" id="MobiDB-lite"/>
    </source>
</evidence>
<reference evidence="4 5" key="1">
    <citation type="submission" date="2017-10" db="EMBL/GenBank/DDBJ databases">
        <title>Extensive intraspecific genome diversity in a model arbuscular mycorrhizal fungus.</title>
        <authorList>
            <person name="Chen E.C.H."/>
            <person name="Morin E."/>
            <person name="Baudet D."/>
            <person name="Noel J."/>
            <person name="Ndikumana S."/>
            <person name="Charron P."/>
            <person name="St-Onge C."/>
            <person name="Giorgi J."/>
            <person name="Grigoriev I.V."/>
            <person name="Roux C."/>
            <person name="Martin F.M."/>
            <person name="Corradi N."/>
        </authorList>
    </citation>
    <scope>NUCLEOTIDE SEQUENCE [LARGE SCALE GENOMIC DNA]</scope>
    <source>
        <strain evidence="4 5">A1</strain>
    </source>
</reference>
<feature type="compositionally biased region" description="Basic residues" evidence="1">
    <location>
        <begin position="709"/>
        <end position="718"/>
    </location>
</feature>
<dbReference type="EMBL" id="LLXH01001650">
    <property type="protein sequence ID" value="PKC58046.1"/>
    <property type="molecule type" value="Genomic_DNA"/>
</dbReference>
<accession>A0A2N0R417</accession>
<dbReference type="VEuPathDB" id="FungiDB:FUN_023115"/>
<feature type="compositionally biased region" description="Basic residues" evidence="1">
    <location>
        <begin position="210"/>
        <end position="221"/>
    </location>
</feature>
<sequence>MTSVSPSPNGANKPWFCTNERLRWEFFSQGQKGAVYSRADEINKPQEKYQILEDLTTVRNKKTTNMRRRITRRQKSQNTKTEEDSETNPITVQIDKDEQYVEQENIQLEEDHIMEGELLEPELPLHDSPGLITDFPDLEETKETPRKDMKKSKDESNYEEESQHPEENNEKLEALKSEDDDEIEEEGVIAARKLTRSTRRLRVIIAPKKPQTRKSQRKATKGSKDWEPDHDFKGRDIVFVDPLDDKAEFWWPAMIVPNDEIDESMDVDGKLEENLLAGKFLVRYFEDMTYSVVEYKGLKHFIPDAEPFLTFKNTCDKFSSHIGVRRALTCKIKGEPNKAFKWDYWKRPLGENQELTPVTTTMSSTKRRTSTSKGGSKSNYKTAEVEKNKSPIRRNSSSIKSKSSITNSGNHSSQASQEGEPSEEENIIDICIASPPSLGRRRKSETENIDSQDSQDSQSNTGTTKDNMEIENVETNKSPKRRRSSLTDKSDEDNSRNRKIKRVSADELVDEEPTVPSPTTPNATSTMVETLVEMAIDVTETIIETSTGKNNEPLIEIMEEDNVPSATPLTSPPLIIEELNEAAQTNITRFKFDDPTLDSETKEKMYDDAEEELRSLMKEWRALNRNLRKMEKELTSKRARKSRNNEELGDGDIDTDDEGDANGHVENGVELVYSSENENNNEDGEEREDEEEIQVITRSRKMNEDSKASKGKRTLKKI</sequence>
<dbReference type="VEuPathDB" id="FungiDB:RhiirA1_541303"/>
<evidence type="ECO:0000259" key="2">
    <source>
        <dbReference type="Pfam" id="PF00855"/>
    </source>
</evidence>
<feature type="region of interest" description="Disordered" evidence="1">
    <location>
        <begin position="60"/>
        <end position="89"/>
    </location>
</feature>
<dbReference type="OrthoDB" id="641149at2759"/>
<evidence type="ECO:0000313" key="5">
    <source>
        <dbReference type="Proteomes" id="UP000232688"/>
    </source>
</evidence>
<dbReference type="InterPro" id="IPR000313">
    <property type="entry name" value="PWWP_dom"/>
</dbReference>